<keyword evidence="2" id="KW-0805">Transcription regulation</keyword>
<dbReference type="PANTHER" id="PTHR13068">
    <property type="entry name" value="CGI-12 PROTEIN-RELATED"/>
    <property type="match status" value="1"/>
</dbReference>
<dbReference type="Pfam" id="PF02536">
    <property type="entry name" value="mTERF"/>
    <property type="match status" value="1"/>
</dbReference>
<comment type="caution">
    <text evidence="4">The sequence shown here is derived from an EMBL/GenBank/DDBJ whole genome shotgun (WGS) entry which is preliminary data.</text>
</comment>
<keyword evidence="5" id="KW-1185">Reference proteome</keyword>
<protein>
    <submittedName>
        <fullName evidence="4">Uncharacterized protein</fullName>
    </submittedName>
</protein>
<sequence length="392" mass="44612">MVYFLCRELCHMKRTRYLTVTIAGFLQKPYLKHISTASASQDSFVVSCLKNHCGLSKEAAIVASKRLLGIDGLKRLDSLRSSFRNYGFTDSQISKIIRGRPKLLFADWEKSIKPKIDFFCSICVYSLDVTMIVTKDPNVLGYSLKNQLLPSFEFIRSFAKTSQDVVKLLKKWGGSGILQCSIQPNFSVLQDQGVPKRLISMLLVTCPVAFTQRHDRFNEIVKEITGMGLDPSQSTFIKAIRTMVSLSKSNWKSKFELYKRLGWSENELLMAFRKQPMFILVSEKKIKEVMNLFGKKMGLESSAIARYPGVFLLSLEKRTIPRCLVLQILITKGLIKKDLCLAAALIPTEERFLKKFVTEYQEEAPQLLKVYQRGLERQGLAVGFDGLDEVKI</sequence>
<dbReference type="SMART" id="SM00733">
    <property type="entry name" value="Mterf"/>
    <property type="match status" value="6"/>
</dbReference>
<dbReference type="GO" id="GO:0003676">
    <property type="term" value="F:nucleic acid binding"/>
    <property type="evidence" value="ECO:0007669"/>
    <property type="project" value="InterPro"/>
</dbReference>
<dbReference type="AlphaFoldDB" id="A0A9Q0H9L7"/>
<organism evidence="4 5">
    <name type="scientific">Protea cynaroides</name>
    <dbReference type="NCBI Taxonomy" id="273540"/>
    <lineage>
        <taxon>Eukaryota</taxon>
        <taxon>Viridiplantae</taxon>
        <taxon>Streptophyta</taxon>
        <taxon>Embryophyta</taxon>
        <taxon>Tracheophyta</taxon>
        <taxon>Spermatophyta</taxon>
        <taxon>Magnoliopsida</taxon>
        <taxon>Proteales</taxon>
        <taxon>Proteaceae</taxon>
        <taxon>Protea</taxon>
    </lineage>
</organism>
<keyword evidence="2" id="KW-0806">Transcription termination</keyword>
<evidence type="ECO:0000256" key="1">
    <source>
        <dbReference type="ARBA" id="ARBA00007692"/>
    </source>
</evidence>
<evidence type="ECO:0000256" key="3">
    <source>
        <dbReference type="ARBA" id="ARBA00022946"/>
    </source>
</evidence>
<dbReference type="OrthoDB" id="637682at2759"/>
<dbReference type="EMBL" id="JAMYWD010000009">
    <property type="protein sequence ID" value="KAJ4960655.1"/>
    <property type="molecule type" value="Genomic_DNA"/>
</dbReference>
<gene>
    <name evidence="4" type="ORF">NE237_020565</name>
</gene>
<keyword evidence="3" id="KW-0809">Transit peptide</keyword>
<evidence type="ECO:0000313" key="5">
    <source>
        <dbReference type="Proteomes" id="UP001141806"/>
    </source>
</evidence>
<dbReference type="InterPro" id="IPR003690">
    <property type="entry name" value="MTERF"/>
</dbReference>
<dbReference type="PANTHER" id="PTHR13068:SF166">
    <property type="entry name" value="TRANSCRIPTION TERMINATION FACTOR MTERF15, MITOCHONDRIAL-LIKE"/>
    <property type="match status" value="1"/>
</dbReference>
<evidence type="ECO:0000256" key="2">
    <source>
        <dbReference type="ARBA" id="ARBA00022472"/>
    </source>
</evidence>
<dbReference type="Proteomes" id="UP001141806">
    <property type="component" value="Unassembled WGS sequence"/>
</dbReference>
<comment type="similarity">
    <text evidence="1">Belongs to the mTERF family.</text>
</comment>
<name>A0A9Q0H9L7_9MAGN</name>
<dbReference type="GO" id="GO:0006353">
    <property type="term" value="P:DNA-templated transcription termination"/>
    <property type="evidence" value="ECO:0007669"/>
    <property type="project" value="UniProtKB-KW"/>
</dbReference>
<keyword evidence="2" id="KW-0804">Transcription</keyword>
<dbReference type="InterPro" id="IPR038538">
    <property type="entry name" value="MTERF_sf"/>
</dbReference>
<reference evidence="4" key="1">
    <citation type="journal article" date="2023" name="Plant J.">
        <title>The genome of the king protea, Protea cynaroides.</title>
        <authorList>
            <person name="Chang J."/>
            <person name="Duong T.A."/>
            <person name="Schoeman C."/>
            <person name="Ma X."/>
            <person name="Roodt D."/>
            <person name="Barker N."/>
            <person name="Li Z."/>
            <person name="Van de Peer Y."/>
            <person name="Mizrachi E."/>
        </authorList>
    </citation>
    <scope>NUCLEOTIDE SEQUENCE</scope>
    <source>
        <tissue evidence="4">Young leaves</tissue>
    </source>
</reference>
<evidence type="ECO:0000313" key="4">
    <source>
        <dbReference type="EMBL" id="KAJ4960655.1"/>
    </source>
</evidence>
<accession>A0A9Q0H9L7</accession>
<proteinExistence type="inferred from homology"/>
<dbReference type="Gene3D" id="1.25.70.10">
    <property type="entry name" value="Transcription termination factor 3, mitochondrial"/>
    <property type="match status" value="1"/>
</dbReference>
<dbReference type="FunFam" id="1.25.70.10:FF:000001">
    <property type="entry name" value="Mitochondrial transcription termination factor-like"/>
    <property type="match status" value="1"/>
</dbReference>